<proteinExistence type="predicted"/>
<feature type="region of interest" description="Disordered" evidence="1">
    <location>
        <begin position="66"/>
        <end position="93"/>
    </location>
</feature>
<evidence type="ECO:0000256" key="1">
    <source>
        <dbReference type="SAM" id="MobiDB-lite"/>
    </source>
</evidence>
<dbReference type="Proteomes" id="UP001058003">
    <property type="component" value="Chromosome"/>
</dbReference>
<name>A0A9Q9IW10_9ACTN</name>
<feature type="region of interest" description="Disordered" evidence="1">
    <location>
        <begin position="277"/>
        <end position="307"/>
    </location>
</feature>
<protein>
    <submittedName>
        <fullName evidence="3">Transposase</fullName>
    </submittedName>
</protein>
<organism evidence="3 4">
    <name type="scientific">Dactylosporangium aurantiacum</name>
    <dbReference type="NCBI Taxonomy" id="35754"/>
    <lineage>
        <taxon>Bacteria</taxon>
        <taxon>Bacillati</taxon>
        <taxon>Actinomycetota</taxon>
        <taxon>Actinomycetes</taxon>
        <taxon>Micromonosporales</taxon>
        <taxon>Micromonosporaceae</taxon>
        <taxon>Dactylosporangium</taxon>
    </lineage>
</organism>
<evidence type="ECO:0000313" key="4">
    <source>
        <dbReference type="Proteomes" id="UP001058003"/>
    </source>
</evidence>
<dbReference type="EMBL" id="CP073767">
    <property type="protein sequence ID" value="UWZ59953.1"/>
    <property type="molecule type" value="Genomic_DNA"/>
</dbReference>
<gene>
    <name evidence="3" type="ORF">Daura_37090</name>
</gene>
<evidence type="ECO:0000313" key="3">
    <source>
        <dbReference type="EMBL" id="UWZ59953.1"/>
    </source>
</evidence>
<feature type="compositionally biased region" description="Polar residues" evidence="1">
    <location>
        <begin position="294"/>
        <end position="307"/>
    </location>
</feature>
<feature type="domain" description="Transposase IS204/IS1001/IS1096/IS1165 DDE" evidence="2">
    <location>
        <begin position="21"/>
        <end position="68"/>
    </location>
</feature>
<accession>A0A9Q9IW10</accession>
<dbReference type="AlphaFoldDB" id="A0A9Q9IW10"/>
<feature type="compositionally biased region" description="Basic and acidic residues" evidence="1">
    <location>
        <begin position="70"/>
        <end position="81"/>
    </location>
</feature>
<dbReference type="Pfam" id="PF01610">
    <property type="entry name" value="DDE_Tnp_ISL3"/>
    <property type="match status" value="1"/>
</dbReference>
<evidence type="ECO:0000259" key="2">
    <source>
        <dbReference type="Pfam" id="PF01610"/>
    </source>
</evidence>
<keyword evidence="4" id="KW-1185">Reference proteome</keyword>
<sequence length="307" mass="31311">MPAGAGRPARPGPCLCRNLIRDRASAYAEAARTGAPDAVQVADRFHLWQNLAAAVERCVAQHKTCLNEPDDPRTASAEESRPGPAAEPTGAMAERRRAHHALVHNLLAQGAGFRQIAASQVRDGVRGSGLAPLVEPEQVATQVGLEAVVEVGDEGPVASSGVVIMAQVSGIAVVAPVRVGVGSPVGGYRDRPLPHSAAVAPPLPDSVHRPVVVAVPVVGQEHLGQAALDDGLGLAVVDRLAVDELETEPAAEVVVVADVIGGLQPAGGQPVGLARVERPWGAASPSTGDAAGQAVSSPSKPMSQCRP</sequence>
<dbReference type="KEGG" id="daur:Daura_37090"/>
<reference evidence="3" key="1">
    <citation type="submission" date="2021-04" db="EMBL/GenBank/DDBJ databases">
        <title>Dactylosporangium aurantiacum NRRL B-8018 full assembly.</title>
        <authorList>
            <person name="Hartkoorn R.C."/>
            <person name="Beaudoing E."/>
            <person name="Hot D."/>
        </authorList>
    </citation>
    <scope>NUCLEOTIDE SEQUENCE</scope>
    <source>
        <strain evidence="3">NRRL B-8018</strain>
    </source>
</reference>
<dbReference type="InterPro" id="IPR002560">
    <property type="entry name" value="Transposase_DDE"/>
</dbReference>